<comment type="similarity">
    <text evidence="1">Belongs to the short-chain dehydrogenases/reductases (SDR) family.</text>
</comment>
<dbReference type="Pfam" id="PF13561">
    <property type="entry name" value="adh_short_C2"/>
    <property type="match status" value="1"/>
</dbReference>
<keyword evidence="5" id="KW-1185">Reference proteome</keyword>
<sequence>MKHLENKVALVTGGSRGMGAAIVKRLADAGANVVFTYVRSAVKAEQLARDVAQSTGRKVLPILADSASQEAVANAVDTVISQLGGIDILVNNAGIYGESPLEEQTPDQYDRIMDVNVRAVYIASVAAARHMTAGGRIISIGSNMADHVANRGATLYSMSKSALIGMTKGMARELGPKGITVNLVQPGPVDTDMNPADGAHAASQVARLALGHFGKAADIASLVAYLASPESGYITGTALTIDGGSNA</sequence>
<dbReference type="PANTHER" id="PTHR43639">
    <property type="entry name" value="OXIDOREDUCTASE, SHORT-CHAIN DEHYDROGENASE/REDUCTASE FAMILY (AFU_ORTHOLOGUE AFUA_5G02870)"/>
    <property type="match status" value="1"/>
</dbReference>
<proteinExistence type="inferred from homology"/>
<feature type="domain" description="Ketoreductase" evidence="3">
    <location>
        <begin position="7"/>
        <end position="192"/>
    </location>
</feature>
<gene>
    <name evidence="4" type="ORF">GWR21_03140</name>
</gene>
<reference evidence="4 5" key="1">
    <citation type="submission" date="2020-01" db="EMBL/GenBank/DDBJ databases">
        <title>Complete genome sequence of Chitinophaga sp. H33E-04 isolated from quinoa roots.</title>
        <authorList>
            <person name="Weon H.-Y."/>
            <person name="Lee S.A."/>
        </authorList>
    </citation>
    <scope>NUCLEOTIDE SEQUENCE [LARGE SCALE GENOMIC DNA]</scope>
    <source>
        <strain evidence="4 5">H33E-04</strain>
    </source>
</reference>
<dbReference type="CDD" id="cd05233">
    <property type="entry name" value="SDR_c"/>
    <property type="match status" value="1"/>
</dbReference>
<protein>
    <submittedName>
        <fullName evidence="4">3-oxoacyl-ACP reductase FabG</fullName>
    </submittedName>
</protein>
<keyword evidence="2" id="KW-0560">Oxidoreductase</keyword>
<accession>A0A6B9Z9A8</accession>
<evidence type="ECO:0000313" key="5">
    <source>
        <dbReference type="Proteomes" id="UP000476411"/>
    </source>
</evidence>
<evidence type="ECO:0000259" key="3">
    <source>
        <dbReference type="SMART" id="SM00822"/>
    </source>
</evidence>
<evidence type="ECO:0000256" key="1">
    <source>
        <dbReference type="ARBA" id="ARBA00006484"/>
    </source>
</evidence>
<dbReference type="Proteomes" id="UP000476411">
    <property type="component" value="Chromosome"/>
</dbReference>
<dbReference type="InterPro" id="IPR002347">
    <property type="entry name" value="SDR_fam"/>
</dbReference>
<dbReference type="RefSeq" id="WP_162330330.1">
    <property type="nucleotide sequence ID" value="NZ_CP048113.1"/>
</dbReference>
<dbReference type="PRINTS" id="PR00080">
    <property type="entry name" value="SDRFAMILY"/>
</dbReference>
<dbReference type="InterPro" id="IPR036291">
    <property type="entry name" value="NAD(P)-bd_dom_sf"/>
</dbReference>
<dbReference type="SMART" id="SM00822">
    <property type="entry name" value="PKS_KR"/>
    <property type="match status" value="1"/>
</dbReference>
<dbReference type="EMBL" id="CP048113">
    <property type="protein sequence ID" value="QHS58627.1"/>
    <property type="molecule type" value="Genomic_DNA"/>
</dbReference>
<dbReference type="AlphaFoldDB" id="A0A6B9Z9A8"/>
<dbReference type="InterPro" id="IPR057326">
    <property type="entry name" value="KR_dom"/>
</dbReference>
<dbReference type="KEGG" id="chih:GWR21_03140"/>
<dbReference type="Gene3D" id="3.40.50.720">
    <property type="entry name" value="NAD(P)-binding Rossmann-like Domain"/>
    <property type="match status" value="1"/>
</dbReference>
<dbReference type="InterPro" id="IPR020904">
    <property type="entry name" value="Sc_DH/Rdtase_CS"/>
</dbReference>
<dbReference type="SUPFAM" id="SSF51735">
    <property type="entry name" value="NAD(P)-binding Rossmann-fold domains"/>
    <property type="match status" value="1"/>
</dbReference>
<evidence type="ECO:0000256" key="2">
    <source>
        <dbReference type="ARBA" id="ARBA00023002"/>
    </source>
</evidence>
<dbReference type="FunFam" id="3.40.50.720:FF:000084">
    <property type="entry name" value="Short-chain dehydrogenase reductase"/>
    <property type="match status" value="1"/>
</dbReference>
<dbReference type="GO" id="GO:0016491">
    <property type="term" value="F:oxidoreductase activity"/>
    <property type="evidence" value="ECO:0007669"/>
    <property type="project" value="UniProtKB-KW"/>
</dbReference>
<dbReference type="PRINTS" id="PR00081">
    <property type="entry name" value="GDHRDH"/>
</dbReference>
<organism evidence="4 5">
    <name type="scientific">Chitinophaga agri</name>
    <dbReference type="NCBI Taxonomy" id="2703787"/>
    <lineage>
        <taxon>Bacteria</taxon>
        <taxon>Pseudomonadati</taxon>
        <taxon>Bacteroidota</taxon>
        <taxon>Chitinophagia</taxon>
        <taxon>Chitinophagales</taxon>
        <taxon>Chitinophagaceae</taxon>
        <taxon>Chitinophaga</taxon>
    </lineage>
</organism>
<dbReference type="PROSITE" id="PS00061">
    <property type="entry name" value="ADH_SHORT"/>
    <property type="match status" value="1"/>
</dbReference>
<dbReference type="PANTHER" id="PTHR43639:SF1">
    <property type="entry name" value="SHORT-CHAIN DEHYDROGENASE_REDUCTASE FAMILY PROTEIN"/>
    <property type="match status" value="1"/>
</dbReference>
<evidence type="ECO:0000313" key="4">
    <source>
        <dbReference type="EMBL" id="QHS58627.1"/>
    </source>
</evidence>
<name>A0A6B9Z9A8_9BACT</name>